<evidence type="ECO:0000313" key="2">
    <source>
        <dbReference type="Proteomes" id="UP001281203"/>
    </source>
</evidence>
<keyword evidence="2" id="KW-1185">Reference proteome</keyword>
<organism evidence="1 2">
    <name type="scientific">Methanoculleus caldifontis</name>
    <dbReference type="NCBI Taxonomy" id="2651577"/>
    <lineage>
        <taxon>Archaea</taxon>
        <taxon>Methanobacteriati</taxon>
        <taxon>Methanobacteriota</taxon>
        <taxon>Stenosarchaea group</taxon>
        <taxon>Methanomicrobia</taxon>
        <taxon>Methanomicrobiales</taxon>
        <taxon>Methanomicrobiaceae</taxon>
        <taxon>Methanoculleus</taxon>
    </lineage>
</organism>
<proteinExistence type="predicted"/>
<protein>
    <recommendedName>
        <fullName evidence="3">DUF5666 domain-containing protein</fullName>
    </recommendedName>
</protein>
<evidence type="ECO:0000313" key="1">
    <source>
        <dbReference type="EMBL" id="MDV2481875.1"/>
    </source>
</evidence>
<evidence type="ECO:0008006" key="3">
    <source>
        <dbReference type="Google" id="ProtNLM"/>
    </source>
</evidence>
<sequence>MSRYILFLVAAVIAAGIAVPAACAAGQENPFRVDDYRTVLQVQTGDATLGRITSFDTGGSVYVCREARIIPAAVGETLLHGDMISVQPGSFVRLTLVDRPGETLLEGGTDGLAVFVERYTGDDGSLSRVVERYLPESVIPSWRLISGLLDDVLAGVNDYLVSNGSATEEITTAIEVFR</sequence>
<gene>
    <name evidence="1" type="ORF">F8E02_07605</name>
</gene>
<comment type="caution">
    <text evidence="1">The sequence shown here is derived from an EMBL/GenBank/DDBJ whole genome shotgun (WGS) entry which is preliminary data.</text>
</comment>
<dbReference type="Proteomes" id="UP001281203">
    <property type="component" value="Unassembled WGS sequence"/>
</dbReference>
<dbReference type="EMBL" id="WBKO01000001">
    <property type="protein sequence ID" value="MDV2481875.1"/>
    <property type="molecule type" value="Genomic_DNA"/>
</dbReference>
<reference evidence="1 2" key="1">
    <citation type="submission" date="2019-10" db="EMBL/GenBank/DDBJ databases">
        <title>Isolation and characterization of Methanoculleus sp. Wushi-C6 from a hot spring well.</title>
        <authorList>
            <person name="Chen S.-C."/>
            <person name="Lan Z.-H."/>
            <person name="You Y.-T."/>
            <person name="Lai M.-C."/>
        </authorList>
    </citation>
    <scope>NUCLEOTIDE SEQUENCE [LARGE SCALE GENOMIC DNA]</scope>
    <source>
        <strain evidence="1 2">Wushi-C6</strain>
    </source>
</reference>
<accession>A0ABU3X1F4</accession>
<dbReference type="RefSeq" id="WP_317064893.1">
    <property type="nucleotide sequence ID" value="NZ_WBKO01000001.1"/>
</dbReference>
<name>A0ABU3X1F4_9EURY</name>